<evidence type="ECO:0000256" key="1">
    <source>
        <dbReference type="SAM" id="Phobius"/>
    </source>
</evidence>
<accession>A0A5C6ZQR3</accession>
<proteinExistence type="predicted"/>
<dbReference type="Proteomes" id="UP000321367">
    <property type="component" value="Unassembled WGS sequence"/>
</dbReference>
<comment type="caution">
    <text evidence="2">The sequence shown here is derived from an EMBL/GenBank/DDBJ whole genome shotgun (WGS) entry which is preliminary data.</text>
</comment>
<organism evidence="2 3">
    <name type="scientific">Gillisia hiemivivida</name>
    <dbReference type="NCBI Taxonomy" id="291190"/>
    <lineage>
        <taxon>Bacteria</taxon>
        <taxon>Pseudomonadati</taxon>
        <taxon>Bacteroidota</taxon>
        <taxon>Flavobacteriia</taxon>
        <taxon>Flavobacteriales</taxon>
        <taxon>Flavobacteriaceae</taxon>
        <taxon>Gillisia</taxon>
    </lineage>
</organism>
<reference evidence="2 3" key="1">
    <citation type="submission" date="2019-08" db="EMBL/GenBank/DDBJ databases">
        <title>Genome sequence of Gillisia hiemivivida IC154 (type strain).</title>
        <authorList>
            <person name="Bowman J.P."/>
        </authorList>
    </citation>
    <scope>NUCLEOTIDE SEQUENCE [LARGE SCALE GENOMIC DNA]</scope>
    <source>
        <strain evidence="2 3">IC154</strain>
    </source>
</reference>
<gene>
    <name evidence="2" type="ORF">ES724_12930</name>
</gene>
<protein>
    <submittedName>
        <fullName evidence="2">Uncharacterized protein</fullName>
    </submittedName>
</protein>
<keyword evidence="3" id="KW-1185">Reference proteome</keyword>
<keyword evidence="1" id="KW-0472">Membrane</keyword>
<evidence type="ECO:0000313" key="2">
    <source>
        <dbReference type="EMBL" id="TXD92677.1"/>
    </source>
</evidence>
<feature type="transmembrane region" description="Helical" evidence="1">
    <location>
        <begin position="43"/>
        <end position="61"/>
    </location>
</feature>
<dbReference type="RefSeq" id="WP_146933560.1">
    <property type="nucleotide sequence ID" value="NZ_CBCSHZ010000021.1"/>
</dbReference>
<dbReference type="EMBL" id="VORY01000018">
    <property type="protein sequence ID" value="TXD92677.1"/>
    <property type="molecule type" value="Genomic_DNA"/>
</dbReference>
<keyword evidence="1" id="KW-1133">Transmembrane helix</keyword>
<dbReference type="AlphaFoldDB" id="A0A5C6ZQR3"/>
<sequence length="90" mass="10333">MKNVIYSLTLMLFFSSFSSDDSTKAGLDKLTLEYKMTESFLSAGGPLVIIWIISLAYMIITKKDKEKIIELFSMGLFFLAIWTLIYLLIF</sequence>
<evidence type="ECO:0000313" key="3">
    <source>
        <dbReference type="Proteomes" id="UP000321367"/>
    </source>
</evidence>
<keyword evidence="1" id="KW-0812">Transmembrane</keyword>
<name>A0A5C6ZQR3_9FLAO</name>
<feature type="transmembrane region" description="Helical" evidence="1">
    <location>
        <begin position="68"/>
        <end position="89"/>
    </location>
</feature>